<dbReference type="Pfam" id="PF13412">
    <property type="entry name" value="HTH_24"/>
    <property type="match status" value="1"/>
</dbReference>
<dbReference type="PANTHER" id="PTHR30154:SF34">
    <property type="entry name" value="TRANSCRIPTIONAL REGULATOR AZLB"/>
    <property type="match status" value="1"/>
</dbReference>
<accession>A0ABU0JDA2</accession>
<dbReference type="SUPFAM" id="SSF46785">
    <property type="entry name" value="Winged helix' DNA-binding domain"/>
    <property type="match status" value="1"/>
</dbReference>
<comment type="caution">
    <text evidence="5">The sequence shown here is derived from an EMBL/GenBank/DDBJ whole genome shotgun (WGS) entry which is preliminary data.</text>
</comment>
<name>A0ABU0JDA2_9HYPH</name>
<dbReference type="Gene3D" id="3.30.70.920">
    <property type="match status" value="1"/>
</dbReference>
<evidence type="ECO:0000256" key="3">
    <source>
        <dbReference type="ARBA" id="ARBA00023163"/>
    </source>
</evidence>
<dbReference type="SUPFAM" id="SSF54909">
    <property type="entry name" value="Dimeric alpha+beta barrel"/>
    <property type="match status" value="1"/>
</dbReference>
<keyword evidence="3" id="KW-0804">Transcription</keyword>
<keyword evidence="1" id="KW-0805">Transcription regulation</keyword>
<evidence type="ECO:0000256" key="1">
    <source>
        <dbReference type="ARBA" id="ARBA00023015"/>
    </source>
</evidence>
<evidence type="ECO:0000259" key="4">
    <source>
        <dbReference type="PROSITE" id="PS50956"/>
    </source>
</evidence>
<dbReference type="InterPro" id="IPR019887">
    <property type="entry name" value="Tscrpt_reg_AsnC/Lrp_C"/>
</dbReference>
<dbReference type="Gene3D" id="1.10.10.10">
    <property type="entry name" value="Winged helix-like DNA-binding domain superfamily/Winged helix DNA-binding domain"/>
    <property type="match status" value="1"/>
</dbReference>
<dbReference type="InterPro" id="IPR019888">
    <property type="entry name" value="Tscrpt_reg_AsnC-like"/>
</dbReference>
<reference evidence="5 6" key="1">
    <citation type="submission" date="2023-07" db="EMBL/GenBank/DDBJ databases">
        <title>Genomic Encyclopedia of Type Strains, Phase IV (KMG-IV): sequencing the most valuable type-strain genomes for metagenomic binning, comparative biology and taxonomic classification.</title>
        <authorList>
            <person name="Goeker M."/>
        </authorList>
    </citation>
    <scope>NUCLEOTIDE SEQUENCE [LARGE SCALE GENOMIC DNA]</scope>
    <source>
        <strain evidence="5 6">DSM 19619</strain>
    </source>
</reference>
<proteinExistence type="predicted"/>
<dbReference type="SMART" id="SM00344">
    <property type="entry name" value="HTH_ASNC"/>
    <property type="match status" value="1"/>
</dbReference>
<dbReference type="PRINTS" id="PR00033">
    <property type="entry name" value="HTHASNC"/>
</dbReference>
<dbReference type="CDD" id="cd00090">
    <property type="entry name" value="HTH_ARSR"/>
    <property type="match status" value="1"/>
</dbReference>
<keyword evidence="2" id="KW-0238">DNA-binding</keyword>
<dbReference type="PROSITE" id="PS50956">
    <property type="entry name" value="HTH_ASNC_2"/>
    <property type="match status" value="1"/>
</dbReference>
<feature type="domain" description="HTH asnC-type" evidence="4">
    <location>
        <begin position="4"/>
        <end position="65"/>
    </location>
</feature>
<gene>
    <name evidence="5" type="ORF">QO011_005294</name>
</gene>
<keyword evidence="6" id="KW-1185">Reference proteome</keyword>
<dbReference type="InterPro" id="IPR011991">
    <property type="entry name" value="ArsR-like_HTH"/>
</dbReference>
<dbReference type="InterPro" id="IPR036388">
    <property type="entry name" value="WH-like_DNA-bd_sf"/>
</dbReference>
<dbReference type="InterPro" id="IPR011008">
    <property type="entry name" value="Dimeric_a/b-barrel"/>
</dbReference>
<evidence type="ECO:0000313" key="6">
    <source>
        <dbReference type="Proteomes" id="UP001242480"/>
    </source>
</evidence>
<evidence type="ECO:0000313" key="5">
    <source>
        <dbReference type="EMBL" id="MDQ0472265.1"/>
    </source>
</evidence>
<sequence length="160" mass="17638">MLKLDKIDLKILAALQREGRITKLGLAEKVNLSAAACWERLRRLERAGIIAGYSAGIDAGKLGRFATILVEITLKSHRQGDFQRFEAMVMREPAIVGCDAVGGGIDYMLRIVAPDIDAYQRLIDRLLAEDLGIDRYFTYVVTKTVKAAGFPLELLDGDAV</sequence>
<protein>
    <submittedName>
        <fullName evidence="5">Lrp/AsnC family transcriptional regulator of ectoine degradation</fullName>
    </submittedName>
</protein>
<organism evidence="5 6">
    <name type="scientific">Labrys wisconsinensis</name>
    <dbReference type="NCBI Taxonomy" id="425677"/>
    <lineage>
        <taxon>Bacteria</taxon>
        <taxon>Pseudomonadati</taxon>
        <taxon>Pseudomonadota</taxon>
        <taxon>Alphaproteobacteria</taxon>
        <taxon>Hyphomicrobiales</taxon>
        <taxon>Xanthobacteraceae</taxon>
        <taxon>Labrys</taxon>
    </lineage>
</organism>
<evidence type="ECO:0000256" key="2">
    <source>
        <dbReference type="ARBA" id="ARBA00023125"/>
    </source>
</evidence>
<dbReference type="Proteomes" id="UP001242480">
    <property type="component" value="Unassembled WGS sequence"/>
</dbReference>
<dbReference type="InterPro" id="IPR036390">
    <property type="entry name" value="WH_DNA-bd_sf"/>
</dbReference>
<dbReference type="InterPro" id="IPR000485">
    <property type="entry name" value="AsnC-type_HTH_dom"/>
</dbReference>
<dbReference type="EMBL" id="JAUSVX010000011">
    <property type="protein sequence ID" value="MDQ0472265.1"/>
    <property type="molecule type" value="Genomic_DNA"/>
</dbReference>
<dbReference type="Pfam" id="PF01037">
    <property type="entry name" value="AsnC_trans_reg"/>
    <property type="match status" value="1"/>
</dbReference>
<dbReference type="PANTHER" id="PTHR30154">
    <property type="entry name" value="LEUCINE-RESPONSIVE REGULATORY PROTEIN"/>
    <property type="match status" value="1"/>
</dbReference>